<name>A0A1F5F5M4_9BACT</name>
<dbReference type="EMBL" id="MFAF01000098">
    <property type="protein sequence ID" value="OGD74614.1"/>
    <property type="molecule type" value="Genomic_DNA"/>
</dbReference>
<gene>
    <name evidence="3" type="ORF">A2Y64_00720</name>
</gene>
<keyword evidence="1" id="KW-0597">Phosphoprotein</keyword>
<evidence type="ECO:0000256" key="1">
    <source>
        <dbReference type="PROSITE-ProRule" id="PRU00169"/>
    </source>
</evidence>
<organism evidence="3 4">
    <name type="scientific">Candidatus Coatesbacteria bacterium RBG_13_66_14</name>
    <dbReference type="NCBI Taxonomy" id="1817816"/>
    <lineage>
        <taxon>Bacteria</taxon>
        <taxon>Candidatus Coatesiibacteriota</taxon>
    </lineage>
</organism>
<dbReference type="AlphaFoldDB" id="A0A1F5F5M4"/>
<dbReference type="PROSITE" id="PS50110">
    <property type="entry name" value="RESPONSE_REGULATORY"/>
    <property type="match status" value="1"/>
</dbReference>
<evidence type="ECO:0000313" key="4">
    <source>
        <dbReference type="Proteomes" id="UP000177187"/>
    </source>
</evidence>
<dbReference type="InterPro" id="IPR052048">
    <property type="entry name" value="ST_Response_Regulator"/>
</dbReference>
<feature type="modified residue" description="4-aspartylphosphate" evidence="1">
    <location>
        <position position="54"/>
    </location>
</feature>
<sequence length="123" mass="13764">MLEKIIIVEDEIIVAMDLSLRLSRLGYDVIGIFSTGEDAVEQCGKTRPDIILMDYMLRGELNGLEATKLIHSLYDTPVVMLSALPENPANREYDGYLVKPFELFGLKSTIENALRNSRSVKAS</sequence>
<evidence type="ECO:0000259" key="2">
    <source>
        <dbReference type="PROSITE" id="PS50110"/>
    </source>
</evidence>
<feature type="domain" description="Response regulatory" evidence="2">
    <location>
        <begin position="4"/>
        <end position="114"/>
    </location>
</feature>
<evidence type="ECO:0000313" key="3">
    <source>
        <dbReference type="EMBL" id="OGD74614.1"/>
    </source>
</evidence>
<dbReference type="InterPro" id="IPR001789">
    <property type="entry name" value="Sig_transdc_resp-reg_receiver"/>
</dbReference>
<dbReference type="Pfam" id="PF00072">
    <property type="entry name" value="Response_reg"/>
    <property type="match status" value="1"/>
</dbReference>
<dbReference type="InterPro" id="IPR011006">
    <property type="entry name" value="CheY-like_superfamily"/>
</dbReference>
<comment type="caution">
    <text evidence="3">The sequence shown here is derived from an EMBL/GenBank/DDBJ whole genome shotgun (WGS) entry which is preliminary data.</text>
</comment>
<protein>
    <recommendedName>
        <fullName evidence="2">Response regulatory domain-containing protein</fullName>
    </recommendedName>
</protein>
<dbReference type="SUPFAM" id="SSF52172">
    <property type="entry name" value="CheY-like"/>
    <property type="match status" value="1"/>
</dbReference>
<dbReference type="PANTHER" id="PTHR43228">
    <property type="entry name" value="TWO-COMPONENT RESPONSE REGULATOR"/>
    <property type="match status" value="1"/>
</dbReference>
<dbReference type="STRING" id="1817816.A2Y64_00720"/>
<reference evidence="3 4" key="1">
    <citation type="journal article" date="2016" name="Nat. Commun.">
        <title>Thousands of microbial genomes shed light on interconnected biogeochemical processes in an aquifer system.</title>
        <authorList>
            <person name="Anantharaman K."/>
            <person name="Brown C.T."/>
            <person name="Hug L.A."/>
            <person name="Sharon I."/>
            <person name="Castelle C.J."/>
            <person name="Probst A.J."/>
            <person name="Thomas B.C."/>
            <person name="Singh A."/>
            <person name="Wilkins M.J."/>
            <person name="Karaoz U."/>
            <person name="Brodie E.L."/>
            <person name="Williams K.H."/>
            <person name="Hubbard S.S."/>
            <person name="Banfield J.F."/>
        </authorList>
    </citation>
    <scope>NUCLEOTIDE SEQUENCE [LARGE SCALE GENOMIC DNA]</scope>
</reference>
<dbReference type="SMART" id="SM00448">
    <property type="entry name" value="REC"/>
    <property type="match status" value="1"/>
</dbReference>
<proteinExistence type="predicted"/>
<dbReference type="Proteomes" id="UP000177187">
    <property type="component" value="Unassembled WGS sequence"/>
</dbReference>
<accession>A0A1F5F5M4</accession>
<dbReference type="Gene3D" id="3.40.50.2300">
    <property type="match status" value="1"/>
</dbReference>
<dbReference type="GO" id="GO:0000160">
    <property type="term" value="P:phosphorelay signal transduction system"/>
    <property type="evidence" value="ECO:0007669"/>
    <property type="project" value="InterPro"/>
</dbReference>
<dbReference type="PANTHER" id="PTHR43228:SF6">
    <property type="entry name" value="RESPONSE REGULATOR RECEIVER"/>
    <property type="match status" value="1"/>
</dbReference>